<sequence>HPGRRELRDIAFLVDEAGVAGVGGAGQVAAGFDAAQAAVAQQLAVAGRVEPPSIVGTEREQRSPVGHVLGHKVAVDAFVADERRGAQGRRAGRGRVHGALGLAAIRAHKAAQINVIEYAAEDGRN</sequence>
<organism evidence="1">
    <name type="scientific">Tanacetum cinerariifolium</name>
    <name type="common">Dalmatian daisy</name>
    <name type="synonym">Chrysanthemum cinerariifolium</name>
    <dbReference type="NCBI Taxonomy" id="118510"/>
    <lineage>
        <taxon>Eukaryota</taxon>
        <taxon>Viridiplantae</taxon>
        <taxon>Streptophyta</taxon>
        <taxon>Embryophyta</taxon>
        <taxon>Tracheophyta</taxon>
        <taxon>Spermatophyta</taxon>
        <taxon>Magnoliopsida</taxon>
        <taxon>eudicotyledons</taxon>
        <taxon>Gunneridae</taxon>
        <taxon>Pentapetalae</taxon>
        <taxon>asterids</taxon>
        <taxon>campanulids</taxon>
        <taxon>Asterales</taxon>
        <taxon>Asteraceae</taxon>
        <taxon>Asteroideae</taxon>
        <taxon>Anthemideae</taxon>
        <taxon>Anthemidinae</taxon>
        <taxon>Tanacetum</taxon>
    </lineage>
</organism>
<proteinExistence type="predicted"/>
<evidence type="ECO:0000313" key="1">
    <source>
        <dbReference type="EMBL" id="GFD49223.1"/>
    </source>
</evidence>
<feature type="non-terminal residue" evidence="1">
    <location>
        <position position="1"/>
    </location>
</feature>
<reference evidence="1" key="1">
    <citation type="journal article" date="2019" name="Sci. Rep.">
        <title>Draft genome of Tanacetum cinerariifolium, the natural source of mosquito coil.</title>
        <authorList>
            <person name="Yamashiro T."/>
            <person name="Shiraishi A."/>
            <person name="Satake H."/>
            <person name="Nakayama K."/>
        </authorList>
    </citation>
    <scope>NUCLEOTIDE SEQUENCE</scope>
</reference>
<dbReference type="EMBL" id="BKCJ011737840">
    <property type="protein sequence ID" value="GFD49223.1"/>
    <property type="molecule type" value="Genomic_DNA"/>
</dbReference>
<comment type="caution">
    <text evidence="1">The sequence shown here is derived from an EMBL/GenBank/DDBJ whole genome shotgun (WGS) entry which is preliminary data.</text>
</comment>
<name>A0A699WPX0_TANCI</name>
<feature type="non-terminal residue" evidence="1">
    <location>
        <position position="125"/>
    </location>
</feature>
<dbReference type="AlphaFoldDB" id="A0A699WPX0"/>
<gene>
    <name evidence="1" type="ORF">Tci_921192</name>
</gene>
<accession>A0A699WPX0</accession>
<protein>
    <submittedName>
        <fullName evidence="1">Uncharacterized protein</fullName>
    </submittedName>
</protein>